<dbReference type="InterPro" id="IPR013909">
    <property type="entry name" value="NuBaID_C"/>
</dbReference>
<feature type="region of interest" description="Disordered" evidence="6">
    <location>
        <begin position="523"/>
        <end position="620"/>
    </location>
</feature>
<dbReference type="Pfam" id="PF07967">
    <property type="entry name" value="zf-C3HC"/>
    <property type="match status" value="1"/>
</dbReference>
<evidence type="ECO:0000313" key="10">
    <source>
        <dbReference type="Proteomes" id="UP001234989"/>
    </source>
</evidence>
<keyword evidence="4" id="KW-0862">Zinc</keyword>
<evidence type="ECO:0000313" key="9">
    <source>
        <dbReference type="EMBL" id="WMV39527.1"/>
    </source>
</evidence>
<dbReference type="InterPro" id="IPR012935">
    <property type="entry name" value="NuBaID_N"/>
</dbReference>
<feature type="compositionally biased region" description="Pro residues" evidence="6">
    <location>
        <begin position="13"/>
        <end position="26"/>
    </location>
</feature>
<evidence type="ECO:0000256" key="5">
    <source>
        <dbReference type="ARBA" id="ARBA00023242"/>
    </source>
</evidence>
<feature type="compositionally biased region" description="Low complexity" evidence="6">
    <location>
        <begin position="27"/>
        <end position="41"/>
    </location>
</feature>
<evidence type="ECO:0000259" key="8">
    <source>
        <dbReference type="Pfam" id="PF08600"/>
    </source>
</evidence>
<dbReference type="PANTHER" id="PTHR15835">
    <property type="entry name" value="NUCLEAR-INTERACTING PARTNER OF ALK"/>
    <property type="match status" value="1"/>
</dbReference>
<dbReference type="GO" id="GO:0008270">
    <property type="term" value="F:zinc ion binding"/>
    <property type="evidence" value="ECO:0007669"/>
    <property type="project" value="UniProtKB-KW"/>
</dbReference>
<keyword evidence="2" id="KW-0479">Metal-binding</keyword>
<feature type="region of interest" description="Disordered" evidence="6">
    <location>
        <begin position="1"/>
        <end position="50"/>
    </location>
</feature>
<name>A0AAF0ZHF9_SOLVR</name>
<feature type="compositionally biased region" description="Polar residues" evidence="6">
    <location>
        <begin position="1"/>
        <end position="11"/>
    </location>
</feature>
<feature type="region of interest" description="Disordered" evidence="6">
    <location>
        <begin position="379"/>
        <end position="405"/>
    </location>
</feature>
<feature type="region of interest" description="Disordered" evidence="6">
    <location>
        <begin position="806"/>
        <end position="845"/>
    </location>
</feature>
<proteinExistence type="predicted"/>
<sequence>MKEEAISSSHDPQLPPKSSSPPPIPTPAASSVGASSPAVPTNAGGTDWFAQAQGSKAASLSRIGSQPMWTSVSNSAGGSALGSSQPSCRPWERGDLLRRLSTFQPTNWFGKPKKLHDIDKRHIVCIKKMQTDAQRITKGTFRSNPNQLGYAQELTKSKNGAEEFKVIRCNASSSLACARRGWVNVDVDTIECEACGANLRFVSSATWTSDEADIAGEEFAKKLDEGHKATCPWRGNSCAESLVQFPPTPPSALIGGYKDRCDGLLQFPSLPIVAASAIEHIKASRSSEIDRLLAQSQAFGGMEPIFRLEIMSGTETNIDDVFLVYSRANKLISLCGWEPRWLPNVQDCEEHSAQSARSGYSIGPTKYHTSLQDFGHGENVLPSSKKKVHSKNEAVGPRSKGESRSPLLDCSLCGATVRIWDFLTVVRPACFAPNSNDIPETSKKMALTRGVSAASGISGWVAADGVEKEQTEDLDEAATNEVGRSLSNIGVDLNLTMAGGLSSSQVNMDAMPEQFQDVHKRRYPVTGQPSSSEVGGQAASYESRGPSSRKRNLEEGGSTVDRPQLPVQPADSVEGTVIDRDGDEVNDGSQYSAGPSKRPYQSDAFGTHHTSYGKDSSGAGPSLSLGFEIGTGAPKDDTFGRRHEQLIGVPSTRDSTHVSSVIAMDTVHSTDDSMESVENLPGDFDDVDFPSTSMLRSADPVETSELNYSNQAQQSTCPAVVRSAGEMGVSSTNDEEVVNADTATANVRDGPSFGISGGSIGMGASHEAEIHGTDASVHRADSVAGEVEAVADITENQGQTGEFAADPGLMGDYVPEEVDRGDPNGDSQDLTSRSVERADSGSKVVGSAKAESIESGEKNCHVQPMLPNSPHPSLSCNAVVCSVHEASKEEVTQNNAPATDDCGFVESDYMLANGTGPPIGESNYEEAVEFDPIKHHNFFCPWVNGNVAAAGCSNSGSSSSNTGAIALCGWQLTLDALDSFQSLGHVPVQTVESESAASLYKMKKGNSMFCSIMCCYLKLSPAKMIIVHQVGNSWRVTLLANIMDTTECETRRLGPTMLKYPNGQLCSVCQYTSKLFSFMVADCCLTEVEILLQLVIYAEL</sequence>
<evidence type="ECO:0008006" key="11">
    <source>
        <dbReference type="Google" id="ProtNLM"/>
    </source>
</evidence>
<dbReference type="EMBL" id="CP133618">
    <property type="protein sequence ID" value="WMV39527.1"/>
    <property type="molecule type" value="Genomic_DNA"/>
</dbReference>
<gene>
    <name evidence="9" type="ORF">MTR67_032912</name>
</gene>
<protein>
    <recommendedName>
        <fullName evidence="11">C3HC-type domain-containing protein</fullName>
    </recommendedName>
</protein>
<evidence type="ECO:0000259" key="7">
    <source>
        <dbReference type="Pfam" id="PF07967"/>
    </source>
</evidence>
<organism evidence="9 10">
    <name type="scientific">Solanum verrucosum</name>
    <dbReference type="NCBI Taxonomy" id="315347"/>
    <lineage>
        <taxon>Eukaryota</taxon>
        <taxon>Viridiplantae</taxon>
        <taxon>Streptophyta</taxon>
        <taxon>Embryophyta</taxon>
        <taxon>Tracheophyta</taxon>
        <taxon>Spermatophyta</taxon>
        <taxon>Magnoliopsida</taxon>
        <taxon>eudicotyledons</taxon>
        <taxon>Gunneridae</taxon>
        <taxon>Pentapetalae</taxon>
        <taxon>asterids</taxon>
        <taxon>lamiids</taxon>
        <taxon>Solanales</taxon>
        <taxon>Solanaceae</taxon>
        <taxon>Solanoideae</taxon>
        <taxon>Solaneae</taxon>
        <taxon>Solanum</taxon>
    </lineage>
</organism>
<keyword evidence="3" id="KW-0863">Zinc-finger</keyword>
<evidence type="ECO:0000256" key="4">
    <source>
        <dbReference type="ARBA" id="ARBA00022833"/>
    </source>
</evidence>
<dbReference type="PANTHER" id="PTHR15835:SF16">
    <property type="entry name" value="F20D23.9 PROTEIN"/>
    <property type="match status" value="1"/>
</dbReference>
<feature type="domain" description="NuBaID C-terminal" evidence="8">
    <location>
        <begin position="927"/>
        <end position="978"/>
    </location>
</feature>
<dbReference type="Pfam" id="PF08600">
    <property type="entry name" value="NuBaID_C"/>
    <property type="match status" value="1"/>
</dbReference>
<keyword evidence="10" id="KW-1185">Reference proteome</keyword>
<evidence type="ECO:0000256" key="3">
    <source>
        <dbReference type="ARBA" id="ARBA00022771"/>
    </source>
</evidence>
<accession>A0AAF0ZHF9</accession>
<dbReference type="GO" id="GO:0005634">
    <property type="term" value="C:nucleus"/>
    <property type="evidence" value="ECO:0007669"/>
    <property type="project" value="UniProtKB-SubCell"/>
</dbReference>
<keyword evidence="5" id="KW-0539">Nucleus</keyword>
<evidence type="ECO:0000256" key="6">
    <source>
        <dbReference type="SAM" id="MobiDB-lite"/>
    </source>
</evidence>
<feature type="domain" description="C3HC-type" evidence="7">
    <location>
        <begin position="173"/>
        <end position="272"/>
    </location>
</feature>
<evidence type="ECO:0000256" key="2">
    <source>
        <dbReference type="ARBA" id="ARBA00022723"/>
    </source>
</evidence>
<dbReference type="Proteomes" id="UP001234989">
    <property type="component" value="Chromosome 7"/>
</dbReference>
<reference evidence="9" key="1">
    <citation type="submission" date="2023-08" db="EMBL/GenBank/DDBJ databases">
        <title>A de novo genome assembly of Solanum verrucosum Schlechtendal, a Mexican diploid species geographically isolated from the other diploid A-genome species in potato relatives.</title>
        <authorList>
            <person name="Hosaka K."/>
        </authorList>
    </citation>
    <scope>NUCLEOTIDE SEQUENCE</scope>
    <source>
        <tissue evidence="9">Young leaves</tissue>
    </source>
</reference>
<evidence type="ECO:0000256" key="1">
    <source>
        <dbReference type="ARBA" id="ARBA00004123"/>
    </source>
</evidence>
<comment type="subcellular location">
    <subcellularLocation>
        <location evidence="1">Nucleus</location>
    </subcellularLocation>
</comment>
<dbReference type="AlphaFoldDB" id="A0AAF0ZHF9"/>